<sequence length="292" mass="32781">MVLNAGSGLEESLSGDCILLEKRLRLLFTSIVFSISAGEEERRESVSPTTVQCLLRAVGRVIRSRQEQRSVESGAPVHPFNILKDARYHKVKLAADEAVQHAMDRGLGKTVKKSDILTLDEERRMLAQEKCSLQCPRGLNYVMSYYCLRNFFIRGAAELRHVNWEDFSIENLVSGQVLRYTSGTFKNWKIDVARCGADNLRKPVDCQMPQEQDILAMAAIKENSHPNKPEQQISCREAVIEVQETVVMQADKGVHDVALLQTTTTTVAEAAVAGEMKRGRLSEKLEEFGRVE</sequence>
<organism evidence="1 2">
    <name type="scientific">Riccia sorocarpa</name>
    <dbReference type="NCBI Taxonomy" id="122646"/>
    <lineage>
        <taxon>Eukaryota</taxon>
        <taxon>Viridiplantae</taxon>
        <taxon>Streptophyta</taxon>
        <taxon>Embryophyta</taxon>
        <taxon>Marchantiophyta</taxon>
        <taxon>Marchantiopsida</taxon>
        <taxon>Marchantiidae</taxon>
        <taxon>Marchantiales</taxon>
        <taxon>Ricciaceae</taxon>
        <taxon>Riccia</taxon>
    </lineage>
</organism>
<evidence type="ECO:0000313" key="2">
    <source>
        <dbReference type="Proteomes" id="UP001633002"/>
    </source>
</evidence>
<keyword evidence="2" id="KW-1185">Reference proteome</keyword>
<proteinExistence type="predicted"/>
<comment type="caution">
    <text evidence="1">The sequence shown here is derived from an EMBL/GenBank/DDBJ whole genome shotgun (WGS) entry which is preliminary data.</text>
</comment>
<evidence type="ECO:0000313" key="1">
    <source>
        <dbReference type="EMBL" id="KAL3695219.1"/>
    </source>
</evidence>
<gene>
    <name evidence="1" type="ORF">R1sor_009295</name>
</gene>
<dbReference type="EMBL" id="JBJQOH010000002">
    <property type="protein sequence ID" value="KAL3695219.1"/>
    <property type="molecule type" value="Genomic_DNA"/>
</dbReference>
<name>A0ABD3HY29_9MARC</name>
<dbReference type="AlphaFoldDB" id="A0ABD3HY29"/>
<reference evidence="1 2" key="1">
    <citation type="submission" date="2024-09" db="EMBL/GenBank/DDBJ databases">
        <title>Chromosome-scale assembly of Riccia sorocarpa.</title>
        <authorList>
            <person name="Paukszto L."/>
        </authorList>
    </citation>
    <scope>NUCLEOTIDE SEQUENCE [LARGE SCALE GENOMIC DNA]</scope>
    <source>
        <strain evidence="1">LP-2024</strain>
        <tissue evidence="1">Aerial parts of the thallus</tissue>
    </source>
</reference>
<protein>
    <submittedName>
        <fullName evidence="1">Uncharacterized protein</fullName>
    </submittedName>
</protein>
<dbReference type="Proteomes" id="UP001633002">
    <property type="component" value="Unassembled WGS sequence"/>
</dbReference>
<accession>A0ABD3HY29</accession>